<reference evidence="2" key="1">
    <citation type="journal article" date="2012" name="PLoS ONE">
        <title>The Mitochondrial Genome of the Lycophyte Huperzia squarrosa: The Most Archaic Form in Vascular Plants.</title>
        <authorList>
            <person name="Liu Y."/>
            <person name="Wang B."/>
            <person name="Cui P."/>
            <person name="Li L."/>
            <person name="Xue J.Y."/>
            <person name="Yu J."/>
            <person name="Qiu Y.L."/>
        </authorList>
    </citation>
    <scope>NUCLEOTIDE SEQUENCE</scope>
</reference>
<keyword evidence="1" id="KW-0812">Transmembrane</keyword>
<sequence>MVYTITTEKIPQPTGCTGKTRRVHSSIFELNFTDNQNRCFRNINNVVSLSRNRVKNRGMFALSFLVDILTSNFSIYYNFQILFLNSSVYCLKKNLWCNDYL</sequence>
<geneLocation type="mitochondrion" evidence="2"/>
<keyword evidence="1" id="KW-0472">Membrane</keyword>
<keyword evidence="1" id="KW-1133">Transmembrane helix</keyword>
<keyword evidence="2" id="KW-0496">Mitochondrion</keyword>
<evidence type="ECO:0000256" key="1">
    <source>
        <dbReference type="SAM" id="Phobius"/>
    </source>
</evidence>
<organism evidence="2">
    <name type="scientific">Phlegmariurus squarrosus</name>
    <name type="common">Rock tassel fern</name>
    <name type="synonym">Lycopodium squarrosum</name>
    <dbReference type="NCBI Taxonomy" id="73615"/>
    <lineage>
        <taxon>Eukaryota</taxon>
        <taxon>Viridiplantae</taxon>
        <taxon>Streptophyta</taxon>
        <taxon>Embryophyta</taxon>
        <taxon>Tracheophyta</taxon>
        <taxon>Lycopodiopsida</taxon>
        <taxon>Lycopodiales</taxon>
        <taxon>Lycopodiaceae</taxon>
        <taxon>Huperzioideae</taxon>
        <taxon>Phlegmariurus</taxon>
    </lineage>
</organism>
<evidence type="ECO:0000313" key="2">
    <source>
        <dbReference type="EMBL" id="AEV55777.1"/>
    </source>
</evidence>
<proteinExistence type="predicted"/>
<dbReference type="EMBL" id="JQ002659">
    <property type="protein sequence ID" value="AEV55777.1"/>
    <property type="molecule type" value="Genomic_DNA"/>
</dbReference>
<accession>H9M870</accession>
<dbReference type="GeneID" id="12354501"/>
<name>H9M870_PHLSQ</name>
<dbReference type="AlphaFoldDB" id="H9M870"/>
<protein>
    <submittedName>
        <fullName evidence="2">Uncharacterized protein</fullName>
    </submittedName>
</protein>
<gene>
    <name evidence="2" type="primary">ORF101_3</name>
    <name evidence="2" type="ORF">HusqMp90</name>
</gene>
<dbReference type="RefSeq" id="YP_006234330.1">
    <property type="nucleotide sequence ID" value="NC_017755.1"/>
</dbReference>
<feature type="transmembrane region" description="Helical" evidence="1">
    <location>
        <begin position="59"/>
        <end position="79"/>
    </location>
</feature>